<dbReference type="EMBL" id="CACSLK010018426">
    <property type="protein sequence ID" value="CAA0819139.1"/>
    <property type="molecule type" value="Genomic_DNA"/>
</dbReference>
<sequence>MDCPDRYRVLCAQIQLTDDACLWWNVYWGMRSGEKECCTWDKFKELIREKYYPAYYRAVERQFLALKQGTRTEDEYEREFTRLGAFVFDLVSNEAKRSRCFTDGLLPAV</sequence>
<feature type="non-terminal residue" evidence="2">
    <location>
        <position position="109"/>
    </location>
</feature>
<proteinExistence type="predicted"/>
<dbReference type="InterPro" id="IPR005162">
    <property type="entry name" value="Retrotrans_gag_dom"/>
</dbReference>
<name>A0A9N7N2S1_STRHE</name>
<protein>
    <recommendedName>
        <fullName evidence="1">Retrotransposon gag domain-containing protein</fullName>
    </recommendedName>
</protein>
<feature type="domain" description="Retrotransposon gag" evidence="1">
    <location>
        <begin position="12"/>
        <end position="106"/>
    </location>
</feature>
<dbReference type="Proteomes" id="UP001153555">
    <property type="component" value="Unassembled WGS sequence"/>
</dbReference>
<gene>
    <name evidence="2" type="ORF">SHERM_17784</name>
</gene>
<dbReference type="AlphaFoldDB" id="A0A9N7N2S1"/>
<reference evidence="2" key="1">
    <citation type="submission" date="2019-12" db="EMBL/GenBank/DDBJ databases">
        <authorList>
            <person name="Scholes J."/>
        </authorList>
    </citation>
    <scope>NUCLEOTIDE SEQUENCE</scope>
</reference>
<organism evidence="2 3">
    <name type="scientific">Striga hermonthica</name>
    <name type="common">Purple witchweed</name>
    <name type="synonym">Buchnera hermonthica</name>
    <dbReference type="NCBI Taxonomy" id="68872"/>
    <lineage>
        <taxon>Eukaryota</taxon>
        <taxon>Viridiplantae</taxon>
        <taxon>Streptophyta</taxon>
        <taxon>Embryophyta</taxon>
        <taxon>Tracheophyta</taxon>
        <taxon>Spermatophyta</taxon>
        <taxon>Magnoliopsida</taxon>
        <taxon>eudicotyledons</taxon>
        <taxon>Gunneridae</taxon>
        <taxon>Pentapetalae</taxon>
        <taxon>asterids</taxon>
        <taxon>lamiids</taxon>
        <taxon>Lamiales</taxon>
        <taxon>Orobanchaceae</taxon>
        <taxon>Buchnereae</taxon>
        <taxon>Striga</taxon>
    </lineage>
</organism>
<comment type="caution">
    <text evidence="2">The sequence shown here is derived from an EMBL/GenBank/DDBJ whole genome shotgun (WGS) entry which is preliminary data.</text>
</comment>
<evidence type="ECO:0000259" key="1">
    <source>
        <dbReference type="Pfam" id="PF03732"/>
    </source>
</evidence>
<keyword evidence="3" id="KW-1185">Reference proteome</keyword>
<evidence type="ECO:0000313" key="3">
    <source>
        <dbReference type="Proteomes" id="UP001153555"/>
    </source>
</evidence>
<dbReference type="OrthoDB" id="1936908at2759"/>
<evidence type="ECO:0000313" key="2">
    <source>
        <dbReference type="EMBL" id="CAA0819139.1"/>
    </source>
</evidence>
<feature type="non-terminal residue" evidence="2">
    <location>
        <position position="1"/>
    </location>
</feature>
<accession>A0A9N7N2S1</accession>
<dbReference type="Pfam" id="PF03732">
    <property type="entry name" value="Retrotrans_gag"/>
    <property type="match status" value="1"/>
</dbReference>